<evidence type="ECO:0000313" key="3">
    <source>
        <dbReference type="Proteomes" id="UP000467636"/>
    </source>
</evidence>
<evidence type="ECO:0000256" key="1">
    <source>
        <dbReference type="SAM" id="MobiDB-lite"/>
    </source>
</evidence>
<proteinExistence type="predicted"/>
<sequence>MGALVFRDPALIDTFGSVSLNPHAVGPARLEVGLHQFGLLAGVVASVEYLASLDESAGAAGPSGWRSPCSRPGSI</sequence>
<name>A0AAD1HSH5_9MYCO</name>
<dbReference type="AlphaFoldDB" id="A0AAD1HSH5"/>
<dbReference type="EMBL" id="AP022564">
    <property type="protein sequence ID" value="BBX20612.1"/>
    <property type="molecule type" value="Genomic_DNA"/>
</dbReference>
<organism evidence="2 3">
    <name type="scientific">Mycolicibacter terrae</name>
    <dbReference type="NCBI Taxonomy" id="1788"/>
    <lineage>
        <taxon>Bacteria</taxon>
        <taxon>Bacillati</taxon>
        <taxon>Actinomycetota</taxon>
        <taxon>Actinomycetes</taxon>
        <taxon>Mycobacteriales</taxon>
        <taxon>Mycobacteriaceae</taxon>
        <taxon>Mycolicibacter</taxon>
    </lineage>
</organism>
<protein>
    <submittedName>
        <fullName evidence="2">Uncharacterized protein</fullName>
    </submittedName>
</protein>
<feature type="region of interest" description="Disordered" evidence="1">
    <location>
        <begin position="56"/>
        <end position="75"/>
    </location>
</feature>
<dbReference type="InterPro" id="IPR015421">
    <property type="entry name" value="PyrdxlP-dep_Trfase_major"/>
</dbReference>
<dbReference type="Gene3D" id="3.40.640.10">
    <property type="entry name" value="Type I PLP-dependent aspartate aminotransferase-like (Major domain)"/>
    <property type="match status" value="1"/>
</dbReference>
<gene>
    <name evidence="2" type="ORF">MTER_00230</name>
</gene>
<dbReference type="Proteomes" id="UP000467636">
    <property type="component" value="Chromosome"/>
</dbReference>
<reference evidence="2 3" key="1">
    <citation type="journal article" date="2019" name="Emerg. Microbes Infect.">
        <title>Comprehensive subspecies identification of 175 nontuberculous mycobacteria species based on 7547 genomic profiles.</title>
        <authorList>
            <person name="Matsumoto Y."/>
            <person name="Kinjo T."/>
            <person name="Motooka D."/>
            <person name="Nabeya D."/>
            <person name="Jung N."/>
            <person name="Uechi K."/>
            <person name="Horii T."/>
            <person name="Iida T."/>
            <person name="Fujita J."/>
            <person name="Nakamura S."/>
        </authorList>
    </citation>
    <scope>NUCLEOTIDE SEQUENCE [LARGE SCALE GENOMIC DNA]</scope>
    <source>
        <strain evidence="2 3">JCM 12143</strain>
    </source>
</reference>
<accession>A0AAD1HSH5</accession>
<evidence type="ECO:0000313" key="2">
    <source>
        <dbReference type="EMBL" id="BBX20612.1"/>
    </source>
</evidence>
<keyword evidence="3" id="KW-1185">Reference proteome</keyword>